<dbReference type="EMBL" id="ML213659">
    <property type="protein sequence ID" value="TFK32937.1"/>
    <property type="molecule type" value="Genomic_DNA"/>
</dbReference>
<dbReference type="Proteomes" id="UP000308652">
    <property type="component" value="Unassembled WGS sequence"/>
</dbReference>
<sequence length="198" mass="22022">MVLEHGAEFGTETGRNEPKIHSFSLVVTYACCDVLGVIMGASSNSMMVMLNSRIQLIGGRNTIDTRTRDKSMKVSLKTWSNGGSHALANSKLYQQESEEEWQRSVFTRGIGNVHHAERQEFEKLETEGGINAIAYYENKCTGLPLAGWCNECWCSTVTESATTSKKIYQVEPKIFRKGGMVEVINTITTNGERRTDGN</sequence>
<name>A0A5C3LK72_9AGAR</name>
<organism evidence="1 2">
    <name type="scientific">Crucibulum laeve</name>
    <dbReference type="NCBI Taxonomy" id="68775"/>
    <lineage>
        <taxon>Eukaryota</taxon>
        <taxon>Fungi</taxon>
        <taxon>Dikarya</taxon>
        <taxon>Basidiomycota</taxon>
        <taxon>Agaricomycotina</taxon>
        <taxon>Agaricomycetes</taxon>
        <taxon>Agaricomycetidae</taxon>
        <taxon>Agaricales</taxon>
        <taxon>Agaricineae</taxon>
        <taxon>Nidulariaceae</taxon>
        <taxon>Crucibulum</taxon>
    </lineage>
</organism>
<evidence type="ECO:0000313" key="2">
    <source>
        <dbReference type="Proteomes" id="UP000308652"/>
    </source>
</evidence>
<accession>A0A5C3LK72</accession>
<dbReference type="AlphaFoldDB" id="A0A5C3LK72"/>
<reference evidence="1 2" key="1">
    <citation type="journal article" date="2019" name="Nat. Ecol. Evol.">
        <title>Megaphylogeny resolves global patterns of mushroom evolution.</title>
        <authorList>
            <person name="Varga T."/>
            <person name="Krizsan K."/>
            <person name="Foldi C."/>
            <person name="Dima B."/>
            <person name="Sanchez-Garcia M."/>
            <person name="Sanchez-Ramirez S."/>
            <person name="Szollosi G.J."/>
            <person name="Szarkandi J.G."/>
            <person name="Papp V."/>
            <person name="Albert L."/>
            <person name="Andreopoulos W."/>
            <person name="Angelini C."/>
            <person name="Antonin V."/>
            <person name="Barry K.W."/>
            <person name="Bougher N.L."/>
            <person name="Buchanan P."/>
            <person name="Buyck B."/>
            <person name="Bense V."/>
            <person name="Catcheside P."/>
            <person name="Chovatia M."/>
            <person name="Cooper J."/>
            <person name="Damon W."/>
            <person name="Desjardin D."/>
            <person name="Finy P."/>
            <person name="Geml J."/>
            <person name="Haridas S."/>
            <person name="Hughes K."/>
            <person name="Justo A."/>
            <person name="Karasinski D."/>
            <person name="Kautmanova I."/>
            <person name="Kiss B."/>
            <person name="Kocsube S."/>
            <person name="Kotiranta H."/>
            <person name="LaButti K.M."/>
            <person name="Lechner B.E."/>
            <person name="Liimatainen K."/>
            <person name="Lipzen A."/>
            <person name="Lukacs Z."/>
            <person name="Mihaltcheva S."/>
            <person name="Morgado L.N."/>
            <person name="Niskanen T."/>
            <person name="Noordeloos M.E."/>
            <person name="Ohm R.A."/>
            <person name="Ortiz-Santana B."/>
            <person name="Ovrebo C."/>
            <person name="Racz N."/>
            <person name="Riley R."/>
            <person name="Savchenko A."/>
            <person name="Shiryaev A."/>
            <person name="Soop K."/>
            <person name="Spirin V."/>
            <person name="Szebenyi C."/>
            <person name="Tomsovsky M."/>
            <person name="Tulloss R.E."/>
            <person name="Uehling J."/>
            <person name="Grigoriev I.V."/>
            <person name="Vagvolgyi C."/>
            <person name="Papp T."/>
            <person name="Martin F.M."/>
            <person name="Miettinen O."/>
            <person name="Hibbett D.S."/>
            <person name="Nagy L.G."/>
        </authorList>
    </citation>
    <scope>NUCLEOTIDE SEQUENCE [LARGE SCALE GENOMIC DNA]</scope>
    <source>
        <strain evidence="1 2">CBS 166.37</strain>
    </source>
</reference>
<keyword evidence="2" id="KW-1185">Reference proteome</keyword>
<gene>
    <name evidence="1" type="ORF">BDQ12DRAFT_670667</name>
</gene>
<proteinExistence type="predicted"/>
<evidence type="ECO:0000313" key="1">
    <source>
        <dbReference type="EMBL" id="TFK32937.1"/>
    </source>
</evidence>
<protein>
    <submittedName>
        <fullName evidence="1">Uncharacterized protein</fullName>
    </submittedName>
</protein>